<dbReference type="AlphaFoldDB" id="I3YVK9"/>
<dbReference type="HOGENOM" id="CLU_3179215_0_0_10"/>
<evidence type="ECO:0000313" key="1">
    <source>
        <dbReference type="EMBL" id="AFL81027.1"/>
    </source>
</evidence>
<evidence type="ECO:0000313" key="2">
    <source>
        <dbReference type="Proteomes" id="UP000006049"/>
    </source>
</evidence>
<dbReference type="STRING" id="746697.Aeqsu_1542"/>
<organism evidence="1 2">
    <name type="scientific">Aequorivita sublithincola (strain DSM 14238 / LMG 21431 / ACAM 643 / 9-3)</name>
    <dbReference type="NCBI Taxonomy" id="746697"/>
    <lineage>
        <taxon>Bacteria</taxon>
        <taxon>Pseudomonadati</taxon>
        <taxon>Bacteroidota</taxon>
        <taxon>Flavobacteriia</taxon>
        <taxon>Flavobacteriales</taxon>
        <taxon>Flavobacteriaceae</taxon>
        <taxon>Aequorivita</taxon>
    </lineage>
</organism>
<protein>
    <submittedName>
        <fullName evidence="1">Uncharacterized protein</fullName>
    </submittedName>
</protein>
<dbReference type="EMBL" id="CP003280">
    <property type="protein sequence ID" value="AFL81027.1"/>
    <property type="molecule type" value="Genomic_DNA"/>
</dbReference>
<dbReference type="KEGG" id="asl:Aeqsu_1542"/>
<name>I3YVK9_AEQSU</name>
<dbReference type="Proteomes" id="UP000006049">
    <property type="component" value="Chromosome"/>
</dbReference>
<sequence length="46" mass="5277">MNGKQEYEINKAKYNGKSICPNCKSWSLTSYSKADICDNCDFEEGY</sequence>
<proteinExistence type="predicted"/>
<keyword evidence="2" id="KW-1185">Reference proteome</keyword>
<reference evidence="1 2" key="1">
    <citation type="submission" date="2012-06" db="EMBL/GenBank/DDBJ databases">
        <title>The complete genome of Aequorivita sublithincola DSM 14238.</title>
        <authorList>
            <consortium name="US DOE Joint Genome Institute (JGI-PGF)"/>
            <person name="Lucas S."/>
            <person name="Copeland A."/>
            <person name="Lapidus A."/>
            <person name="Goodwin L."/>
            <person name="Pitluck S."/>
            <person name="Peters L."/>
            <person name="Munk A.C.C."/>
            <person name="Kyrpides N."/>
            <person name="Mavromatis K."/>
            <person name="Pagani I."/>
            <person name="Ivanova N."/>
            <person name="Ovchinnikova G."/>
            <person name="Zeytun A."/>
            <person name="Detter J.C."/>
            <person name="Han C."/>
            <person name="Land M."/>
            <person name="Hauser L."/>
            <person name="Markowitz V."/>
            <person name="Cheng J.-F."/>
            <person name="Hugenholtz P."/>
            <person name="Woyke T."/>
            <person name="Wu D."/>
            <person name="Tindall B."/>
            <person name="Faehnrich R."/>
            <person name="Brambilla E."/>
            <person name="Klenk H.-P."/>
            <person name="Eisen J.A."/>
        </authorList>
    </citation>
    <scope>NUCLEOTIDE SEQUENCE [LARGE SCALE GENOMIC DNA]</scope>
    <source>
        <strain evidence="2">DSM 14238 / LMG 21431 / ACAM 643 / 9-3</strain>
    </source>
</reference>
<gene>
    <name evidence="1" type="ordered locus">Aeqsu_1542</name>
</gene>
<accession>I3YVK9</accession>